<dbReference type="AlphaFoldDB" id="A0A228HFT3"/>
<name>A0A228HFT3_9BURK</name>
<dbReference type="EMBL" id="NKFA01000008">
    <property type="protein sequence ID" value="OXI42113.1"/>
    <property type="molecule type" value="Genomic_DNA"/>
</dbReference>
<dbReference type="InterPro" id="IPR009057">
    <property type="entry name" value="Homeodomain-like_sf"/>
</dbReference>
<feature type="domain" description="Integrase catalytic" evidence="1">
    <location>
        <begin position="199"/>
        <end position="360"/>
    </location>
</feature>
<dbReference type="PANTHER" id="PTHR47515">
    <property type="entry name" value="LOW CALCIUM RESPONSE LOCUS PROTEIN T"/>
    <property type="match status" value="1"/>
</dbReference>
<dbReference type="GO" id="GO:0003677">
    <property type="term" value="F:DNA binding"/>
    <property type="evidence" value="ECO:0007669"/>
    <property type="project" value="InterPro"/>
</dbReference>
<evidence type="ECO:0000313" key="2">
    <source>
        <dbReference type="EMBL" id="OXI29143.1"/>
    </source>
</evidence>
<dbReference type="InterPro" id="IPR025948">
    <property type="entry name" value="HTH-like_dom"/>
</dbReference>
<organism evidence="2 4">
    <name type="scientific">Burkholderia aenigmatica</name>
    <dbReference type="NCBI Taxonomy" id="2015348"/>
    <lineage>
        <taxon>Bacteria</taxon>
        <taxon>Pseudomonadati</taxon>
        <taxon>Pseudomonadota</taxon>
        <taxon>Betaproteobacteria</taxon>
        <taxon>Burkholderiales</taxon>
        <taxon>Burkholderiaceae</taxon>
        <taxon>Burkholderia</taxon>
        <taxon>Burkholderia cepacia complex</taxon>
    </lineage>
</organism>
<dbReference type="EMBL" id="NKFA01000077">
    <property type="protein sequence ID" value="OXI29143.1"/>
    <property type="molecule type" value="Genomic_DNA"/>
</dbReference>
<dbReference type="PANTHER" id="PTHR47515:SF1">
    <property type="entry name" value="BLR2054 PROTEIN"/>
    <property type="match status" value="1"/>
</dbReference>
<reference evidence="2" key="1">
    <citation type="submission" date="2017-06" db="EMBL/GenBank/DDBJ databases">
        <authorList>
            <person name="Kim H.J."/>
            <person name="Triplett B.A."/>
        </authorList>
    </citation>
    <scope>NUCLEOTIDE SEQUENCE [LARGE SCALE GENOMIC DNA]</scope>
    <source>
        <strain evidence="2">AU17325</strain>
    </source>
</reference>
<dbReference type="InterPro" id="IPR048020">
    <property type="entry name" value="Transpos_IS3"/>
</dbReference>
<reference evidence="4" key="2">
    <citation type="submission" date="2017-06" db="EMBL/GenBank/DDBJ databases">
        <authorList>
            <person name="LiPuma J."/>
            <person name="Spilker T."/>
        </authorList>
    </citation>
    <scope>NUCLEOTIDE SEQUENCE [LARGE SCALE GENOMIC DNA]</scope>
    <source>
        <strain evidence="4">AU17325</strain>
    </source>
</reference>
<proteinExistence type="predicted"/>
<evidence type="ECO:0000259" key="1">
    <source>
        <dbReference type="PROSITE" id="PS50994"/>
    </source>
</evidence>
<comment type="caution">
    <text evidence="2">The sequence shown here is derived from an EMBL/GenBank/DDBJ whole genome shotgun (WGS) entry which is preliminary data.</text>
</comment>
<dbReference type="GO" id="GO:0015074">
    <property type="term" value="P:DNA integration"/>
    <property type="evidence" value="ECO:0007669"/>
    <property type="project" value="InterPro"/>
</dbReference>
<evidence type="ECO:0000313" key="4">
    <source>
        <dbReference type="Proteomes" id="UP000214600"/>
    </source>
</evidence>
<protein>
    <submittedName>
        <fullName evidence="2">IS3 family transposase</fullName>
    </submittedName>
</protein>
<dbReference type="RefSeq" id="WP_089452142.1">
    <property type="nucleotide sequence ID" value="NZ_NKFA01000008.1"/>
</dbReference>
<dbReference type="PROSITE" id="PS50994">
    <property type="entry name" value="INTEGRASE"/>
    <property type="match status" value="1"/>
</dbReference>
<dbReference type="SUPFAM" id="SSF53098">
    <property type="entry name" value="Ribonuclease H-like"/>
    <property type="match status" value="1"/>
</dbReference>
<dbReference type="InterPro" id="IPR036397">
    <property type="entry name" value="RNaseH_sf"/>
</dbReference>
<dbReference type="InterPro" id="IPR002514">
    <property type="entry name" value="Transposase_8"/>
</dbReference>
<dbReference type="Pfam" id="PF13276">
    <property type="entry name" value="HTH_21"/>
    <property type="match status" value="1"/>
</dbReference>
<gene>
    <name evidence="3" type="ORF">CFB84_22995</name>
    <name evidence="2" type="ORF">CFB84_44145</name>
</gene>
<dbReference type="Proteomes" id="UP000214600">
    <property type="component" value="Unassembled WGS sequence"/>
</dbReference>
<dbReference type="NCBIfam" id="NF033516">
    <property type="entry name" value="transpos_IS3"/>
    <property type="match status" value="1"/>
</dbReference>
<sequence length="373" mass="42550">MKKRFTEQQIIGFLKEAEAGMPVKELCRKHGFSDASFYTWRAKFGGMEVSEARRLKDLEVENARLKKLLAEAMLDMEALKVVVKGKPLSPQAKREAVSAIREKVNISERRACRLVGLSRSVLHYDAKPDHENEVLAARLVELAHERRRFGYRRLHALVEREGTHANHKRIYRLYREAGLAVRRRRKRQGVMIEREQLALPGAPNEVWSIDFVMDALSNGRRVKCLTVVDDFTKEAVDIVVDHGISGLYVARALDRAARFRGYPKAVRTDQGPEFTSRALDQWAYANGVALKLIQAGKPTQNAYIESFNGKFRDECLNEHWFTTLAHARAVIAAWRQDYNEQRPHSALNYLSPSEFAAKHRATADAPAAFQELV</sequence>
<dbReference type="GO" id="GO:0006313">
    <property type="term" value="P:DNA transposition"/>
    <property type="evidence" value="ECO:0007669"/>
    <property type="project" value="InterPro"/>
</dbReference>
<dbReference type="SUPFAM" id="SSF46689">
    <property type="entry name" value="Homeodomain-like"/>
    <property type="match status" value="1"/>
</dbReference>
<dbReference type="Gene3D" id="3.30.420.10">
    <property type="entry name" value="Ribonuclease H-like superfamily/Ribonuclease H"/>
    <property type="match status" value="1"/>
</dbReference>
<dbReference type="Pfam" id="PF13683">
    <property type="entry name" value="rve_3"/>
    <property type="match status" value="1"/>
</dbReference>
<evidence type="ECO:0000313" key="3">
    <source>
        <dbReference type="EMBL" id="OXI42113.1"/>
    </source>
</evidence>
<dbReference type="GO" id="GO:0004803">
    <property type="term" value="F:transposase activity"/>
    <property type="evidence" value="ECO:0007669"/>
    <property type="project" value="InterPro"/>
</dbReference>
<dbReference type="InterPro" id="IPR001584">
    <property type="entry name" value="Integrase_cat-core"/>
</dbReference>
<dbReference type="OrthoDB" id="9816028at2"/>
<accession>A0A228HFT3</accession>
<reference evidence="2 4" key="3">
    <citation type="submission" date="2017-08" db="EMBL/GenBank/DDBJ databases">
        <title>WGS of novel Burkholderia cepaca complex species.</title>
        <authorList>
            <person name="Lipuma J."/>
            <person name="Spilker T."/>
        </authorList>
    </citation>
    <scope>NUCLEOTIDE SEQUENCE [LARGE SCALE GENOMIC DNA]</scope>
    <source>
        <strain evidence="2 4">AU17325</strain>
    </source>
</reference>
<dbReference type="InterPro" id="IPR012337">
    <property type="entry name" value="RNaseH-like_sf"/>
</dbReference>
<dbReference type="Pfam" id="PF01527">
    <property type="entry name" value="HTH_Tnp_1"/>
    <property type="match status" value="1"/>
</dbReference>